<dbReference type="Pfam" id="PF01555">
    <property type="entry name" value="N6_N4_Mtase"/>
    <property type="match status" value="1"/>
</dbReference>
<evidence type="ECO:0000256" key="4">
    <source>
        <dbReference type="RuleBase" id="RU362026"/>
    </source>
</evidence>
<keyword evidence="2" id="KW-0808">Transferase</keyword>
<dbReference type="Gene3D" id="3.40.50.150">
    <property type="entry name" value="Vaccinia Virus protein VP39"/>
    <property type="match status" value="1"/>
</dbReference>
<dbReference type="GO" id="GO:0005737">
    <property type="term" value="C:cytoplasm"/>
    <property type="evidence" value="ECO:0007669"/>
    <property type="project" value="TreeGrafter"/>
</dbReference>
<dbReference type="EC" id="2.1.1.-" evidence="4"/>
<reference evidence="6" key="1">
    <citation type="journal article" date="2021" name="PeerJ">
        <title>Extensive microbial diversity within the chicken gut microbiome revealed by metagenomics and culture.</title>
        <authorList>
            <person name="Gilroy R."/>
            <person name="Ravi A."/>
            <person name="Getino M."/>
            <person name="Pursley I."/>
            <person name="Horton D.L."/>
            <person name="Alikhan N.F."/>
            <person name="Baker D."/>
            <person name="Gharbi K."/>
            <person name="Hall N."/>
            <person name="Watson M."/>
            <person name="Adriaenssens E.M."/>
            <person name="Foster-Nyarko E."/>
            <person name="Jarju S."/>
            <person name="Secka A."/>
            <person name="Antonio M."/>
            <person name="Oren A."/>
            <person name="Chaudhuri R.R."/>
            <person name="La Ragione R."/>
            <person name="Hildebrand F."/>
            <person name="Pallen M.J."/>
        </authorList>
    </citation>
    <scope>NUCLEOTIDE SEQUENCE</scope>
    <source>
        <strain evidence="6">CHK169-4300</strain>
    </source>
</reference>
<protein>
    <recommendedName>
        <fullName evidence="4">Methyltransferase</fullName>
        <ecNumber evidence="4">2.1.1.-</ecNumber>
    </recommendedName>
</protein>
<proteinExistence type="inferred from homology"/>
<sequence>MIKKQKGMELNSVYCMDNLELLKQLEDESVDLIYCDILYNTGKKFKDYDDKLGTPQQAIEWYRPRLIEMKRVLKDTGNIVLQCDYNLSHYLKVEMDNIFSLNNFKNEIIWLRTKAGKTIKNNMAKDTDSLLWYSKTSKNTFNIQYTEQVSESTLKTYSKDDNDGRGLYATQPLQKPSNPTRGTIYDYVDNTGKVWKCPKKGWRMVEQKLRALENDRRLVMTGKTLRQKVYLNERKNKGKVVSNLWDDIANIGGKENVDYFSQKPKKLLERIIKSFSNEGDIVADFFCGSGTAMVVAKELNRKYIGCDINPRAVEITEQRLKEVNGADG</sequence>
<dbReference type="InterPro" id="IPR001091">
    <property type="entry name" value="RM_Methyltransferase"/>
</dbReference>
<name>A0A9D2JYY2_9LACT</name>
<dbReference type="SUPFAM" id="SSF53335">
    <property type="entry name" value="S-adenosyl-L-methionine-dependent methyltransferases"/>
    <property type="match status" value="1"/>
</dbReference>
<evidence type="ECO:0000256" key="3">
    <source>
        <dbReference type="ARBA" id="ARBA00022747"/>
    </source>
</evidence>
<dbReference type="AlphaFoldDB" id="A0A9D2JYY2"/>
<evidence type="ECO:0000259" key="5">
    <source>
        <dbReference type="Pfam" id="PF01555"/>
    </source>
</evidence>
<dbReference type="PANTHER" id="PTHR13370:SF24">
    <property type="entry name" value="TYPE III RESTRICTION-MODIFICATION ENZYME STYLTI MOD SUBUNIT"/>
    <property type="match status" value="1"/>
</dbReference>
<dbReference type="InterPro" id="IPR002941">
    <property type="entry name" value="DNA_methylase_N4/N6"/>
</dbReference>
<dbReference type="Proteomes" id="UP000824106">
    <property type="component" value="Unassembled WGS sequence"/>
</dbReference>
<evidence type="ECO:0000256" key="1">
    <source>
        <dbReference type="ARBA" id="ARBA00022603"/>
    </source>
</evidence>
<dbReference type="GO" id="GO:0009307">
    <property type="term" value="P:DNA restriction-modification system"/>
    <property type="evidence" value="ECO:0007669"/>
    <property type="project" value="UniProtKB-KW"/>
</dbReference>
<dbReference type="GO" id="GO:0032259">
    <property type="term" value="P:methylation"/>
    <property type="evidence" value="ECO:0007669"/>
    <property type="project" value="UniProtKB-KW"/>
</dbReference>
<comment type="caution">
    <text evidence="6">The sequence shown here is derived from an EMBL/GenBank/DDBJ whole genome shotgun (WGS) entry which is preliminary data.</text>
</comment>
<evidence type="ECO:0000313" key="6">
    <source>
        <dbReference type="EMBL" id="HIZ71782.1"/>
    </source>
</evidence>
<dbReference type="EMBL" id="DXAZ01000142">
    <property type="protein sequence ID" value="HIZ71782.1"/>
    <property type="molecule type" value="Genomic_DNA"/>
</dbReference>
<accession>A0A9D2JYY2</accession>
<reference evidence="6" key="2">
    <citation type="submission" date="2021-04" db="EMBL/GenBank/DDBJ databases">
        <authorList>
            <person name="Gilroy R."/>
        </authorList>
    </citation>
    <scope>NUCLEOTIDE SEQUENCE</scope>
    <source>
        <strain evidence="6">CHK169-4300</strain>
    </source>
</reference>
<feature type="domain" description="DNA methylase N-4/N-6" evidence="5">
    <location>
        <begin position="30"/>
        <end position="317"/>
    </location>
</feature>
<keyword evidence="3" id="KW-0680">Restriction system</keyword>
<dbReference type="GO" id="GO:0003677">
    <property type="term" value="F:DNA binding"/>
    <property type="evidence" value="ECO:0007669"/>
    <property type="project" value="InterPro"/>
</dbReference>
<evidence type="ECO:0000313" key="7">
    <source>
        <dbReference type="Proteomes" id="UP000824106"/>
    </source>
</evidence>
<gene>
    <name evidence="6" type="ORF">H9808_08490</name>
</gene>
<dbReference type="InterPro" id="IPR029063">
    <property type="entry name" value="SAM-dependent_MTases_sf"/>
</dbReference>
<dbReference type="PRINTS" id="PR00508">
    <property type="entry name" value="S21N4MTFRASE"/>
</dbReference>
<organism evidence="6 7">
    <name type="scientific">Candidatus Atopostipes pullistercoris</name>
    <dbReference type="NCBI Taxonomy" id="2838467"/>
    <lineage>
        <taxon>Bacteria</taxon>
        <taxon>Bacillati</taxon>
        <taxon>Bacillota</taxon>
        <taxon>Bacilli</taxon>
        <taxon>Lactobacillales</taxon>
        <taxon>Carnobacteriaceae</taxon>
        <taxon>Atopostipes</taxon>
    </lineage>
</organism>
<dbReference type="GO" id="GO:0008170">
    <property type="term" value="F:N-methyltransferase activity"/>
    <property type="evidence" value="ECO:0007669"/>
    <property type="project" value="InterPro"/>
</dbReference>
<comment type="similarity">
    <text evidence="4">Belongs to the N(4)/N(6)-methyltransferase family.</text>
</comment>
<dbReference type="CDD" id="cd02440">
    <property type="entry name" value="AdoMet_MTases"/>
    <property type="match status" value="1"/>
</dbReference>
<dbReference type="PANTHER" id="PTHR13370">
    <property type="entry name" value="RNA METHYLASE-RELATED"/>
    <property type="match status" value="1"/>
</dbReference>
<evidence type="ECO:0000256" key="2">
    <source>
        <dbReference type="ARBA" id="ARBA00022679"/>
    </source>
</evidence>
<keyword evidence="1" id="KW-0489">Methyltransferase</keyword>